<evidence type="ECO:0000313" key="3">
    <source>
        <dbReference type="Proteomes" id="UP000295351"/>
    </source>
</evidence>
<evidence type="ECO:0000256" key="1">
    <source>
        <dbReference type="SAM" id="MobiDB-lite"/>
    </source>
</evidence>
<sequence>MPIILHPAADTPRGVVARRGRRGAWGEDAEPHAPGLRKMVSLRRHGGSGGRRTEPSVSRPERRAGRACAAHKGAGLADASASSAGMKTVRKGLPFRPPSPRRAMADAKTENGLLPETDGKRPPGPAFAEGPKSRAKTAERGAERRHTYIFRHGPFQRAVRCSLKTHGRKPLRGRWCENSRDAALTAPNKKAAPKDGLFA</sequence>
<dbReference type="EMBL" id="SLVX01000013">
    <property type="protein sequence ID" value="TCN41512.1"/>
    <property type="molecule type" value="Genomic_DNA"/>
</dbReference>
<protein>
    <submittedName>
        <fullName evidence="2">Uncharacterized protein</fullName>
    </submittedName>
</protein>
<keyword evidence="3" id="KW-1185">Reference proteome</keyword>
<feature type="compositionally biased region" description="Basic and acidic residues" evidence="1">
    <location>
        <begin position="51"/>
        <end position="64"/>
    </location>
</feature>
<evidence type="ECO:0000313" key="2">
    <source>
        <dbReference type="EMBL" id="TCN41512.1"/>
    </source>
</evidence>
<dbReference type="Proteomes" id="UP000295351">
    <property type="component" value="Unassembled WGS sequence"/>
</dbReference>
<reference evidence="2 3" key="1">
    <citation type="submission" date="2019-03" db="EMBL/GenBank/DDBJ databases">
        <title>Genomic Encyclopedia of Type Strains, Phase IV (KMG-IV): sequencing the most valuable type-strain genomes for metagenomic binning, comparative biology and taxonomic classification.</title>
        <authorList>
            <person name="Goeker M."/>
        </authorList>
    </citation>
    <scope>NUCLEOTIDE SEQUENCE [LARGE SCALE GENOMIC DNA]</scope>
    <source>
        <strain evidence="2 3">DSM 18401</strain>
    </source>
</reference>
<feature type="region of interest" description="Disordered" evidence="1">
    <location>
        <begin position="180"/>
        <end position="199"/>
    </location>
</feature>
<comment type="caution">
    <text evidence="2">The sequence shown here is derived from an EMBL/GenBank/DDBJ whole genome shotgun (WGS) entry which is preliminary data.</text>
</comment>
<feature type="compositionally biased region" description="Low complexity" evidence="1">
    <location>
        <begin position="73"/>
        <end position="85"/>
    </location>
</feature>
<feature type="region of interest" description="Disordered" evidence="1">
    <location>
        <begin position="1"/>
        <end position="143"/>
    </location>
</feature>
<dbReference type="AlphaFoldDB" id="A0A4R2CN28"/>
<name>A0A4R2CN28_SHIGR</name>
<accession>A0A4R2CN28</accession>
<organism evidence="2 3">
    <name type="scientific">Shinella granuli</name>
    <dbReference type="NCBI Taxonomy" id="323621"/>
    <lineage>
        <taxon>Bacteria</taxon>
        <taxon>Pseudomonadati</taxon>
        <taxon>Pseudomonadota</taxon>
        <taxon>Alphaproteobacteria</taxon>
        <taxon>Hyphomicrobiales</taxon>
        <taxon>Rhizobiaceae</taxon>
        <taxon>Shinella</taxon>
    </lineage>
</organism>
<proteinExistence type="predicted"/>
<gene>
    <name evidence="2" type="ORF">EV665_113101</name>
</gene>